<reference evidence="2 3" key="1">
    <citation type="submission" date="2016-08" db="EMBL/GenBank/DDBJ databases">
        <authorList>
            <person name="Seilhamer J.J."/>
        </authorList>
    </citation>
    <scope>NUCLEOTIDE SEQUENCE [LARGE SCALE GENOMIC DNA]</scope>
    <source>
        <strain evidence="2">ING2-E5A</strain>
    </source>
</reference>
<dbReference type="Proteomes" id="UP000178485">
    <property type="component" value="Chromosome i"/>
</dbReference>
<evidence type="ECO:0000313" key="3">
    <source>
        <dbReference type="Proteomes" id="UP000178485"/>
    </source>
</evidence>
<dbReference type="Pfam" id="PF00300">
    <property type="entry name" value="His_Phos_1"/>
    <property type="match status" value="1"/>
</dbReference>
<feature type="binding site" evidence="1">
    <location>
        <position position="58"/>
    </location>
    <ligand>
        <name>substrate</name>
    </ligand>
</feature>
<protein>
    <recommendedName>
        <fullName evidence="4">Phosphohistidine phosphatase SixA</fullName>
    </recommendedName>
</protein>
<sequence length="162" mass="18310">MKLLILMRHGKSSWEDCNLDDYDRPLNERGRRNAADMGAFLLGKTGIPDLVLSSPAKRAFTTAVVATEVMGYPKEKIVTDKELYLAWIDDILRSISKVPDTIGSCLVVGHNPGLTYLINHFGIRLDNLPTASTACFTFEVQRWKEITPDKARFQWLKQAKEI</sequence>
<dbReference type="KEGG" id="pmuc:ING2E5A_0937"/>
<dbReference type="Gene3D" id="3.40.50.1240">
    <property type="entry name" value="Phosphoglycerate mutase-like"/>
    <property type="match status" value="1"/>
</dbReference>
<gene>
    <name evidence="2" type="ORF">ING2E5A_0937</name>
</gene>
<dbReference type="STRING" id="1642646.ING2E5A_0937"/>
<dbReference type="InterPro" id="IPR029033">
    <property type="entry name" value="His_PPase_superfam"/>
</dbReference>
<proteinExistence type="predicted"/>
<evidence type="ECO:0000313" key="2">
    <source>
        <dbReference type="EMBL" id="SCM56559.1"/>
    </source>
</evidence>
<dbReference type="SMART" id="SM00855">
    <property type="entry name" value="PGAM"/>
    <property type="match status" value="1"/>
</dbReference>
<keyword evidence="3" id="KW-1185">Reference proteome</keyword>
<dbReference type="AlphaFoldDB" id="A0A1G4G5F4"/>
<dbReference type="CDD" id="cd07067">
    <property type="entry name" value="HP_PGM_like"/>
    <property type="match status" value="1"/>
</dbReference>
<dbReference type="SUPFAM" id="SSF53254">
    <property type="entry name" value="Phosphoglycerate mutase-like"/>
    <property type="match status" value="1"/>
</dbReference>
<accession>A0A1G4G5F4</accession>
<dbReference type="PANTHER" id="PTHR47623">
    <property type="entry name" value="OS09G0287300 PROTEIN"/>
    <property type="match status" value="1"/>
</dbReference>
<dbReference type="EMBL" id="LT608328">
    <property type="protein sequence ID" value="SCM56559.1"/>
    <property type="molecule type" value="Genomic_DNA"/>
</dbReference>
<dbReference type="PANTHER" id="PTHR47623:SF1">
    <property type="entry name" value="OS09G0287300 PROTEIN"/>
    <property type="match status" value="1"/>
</dbReference>
<name>A0A1G4G5F4_9BACT</name>
<evidence type="ECO:0008006" key="4">
    <source>
        <dbReference type="Google" id="ProtNLM"/>
    </source>
</evidence>
<evidence type="ECO:0000256" key="1">
    <source>
        <dbReference type="PIRSR" id="PIRSR613078-2"/>
    </source>
</evidence>
<dbReference type="InterPro" id="IPR013078">
    <property type="entry name" value="His_Pase_superF_clade-1"/>
</dbReference>
<dbReference type="RefSeq" id="WP_071136372.1">
    <property type="nucleotide sequence ID" value="NZ_DUQN01000072.1"/>
</dbReference>
<organism evidence="2 3">
    <name type="scientific">Petrimonas mucosa</name>
    <dbReference type="NCBI Taxonomy" id="1642646"/>
    <lineage>
        <taxon>Bacteria</taxon>
        <taxon>Pseudomonadati</taxon>
        <taxon>Bacteroidota</taxon>
        <taxon>Bacteroidia</taxon>
        <taxon>Bacteroidales</taxon>
        <taxon>Dysgonomonadaceae</taxon>
        <taxon>Petrimonas</taxon>
    </lineage>
</organism>